<name>A0ABW9Y0D0_9BACL</name>
<proteinExistence type="predicted"/>
<gene>
    <name evidence="3" type="ORF">GT019_28865</name>
</gene>
<dbReference type="EMBL" id="JAAAMV010000032">
    <property type="protein sequence ID" value="NBD27897.1"/>
    <property type="molecule type" value="Genomic_DNA"/>
</dbReference>
<dbReference type="InterPro" id="IPR003343">
    <property type="entry name" value="Big_2"/>
</dbReference>
<dbReference type="InterPro" id="IPR036582">
    <property type="entry name" value="Mao_N_sf"/>
</dbReference>
<dbReference type="InterPro" id="IPR008964">
    <property type="entry name" value="Invasin/intimin_cell_adhesion"/>
</dbReference>
<dbReference type="SUPFAM" id="SSF49373">
    <property type="entry name" value="Invasin/intimin cell-adhesion fragments"/>
    <property type="match status" value="2"/>
</dbReference>
<dbReference type="Proteomes" id="UP000665561">
    <property type="component" value="Unassembled WGS sequence"/>
</dbReference>
<dbReference type="InterPro" id="IPR032719">
    <property type="entry name" value="WbsX"/>
</dbReference>
<keyword evidence="4" id="KW-1185">Reference proteome</keyword>
<dbReference type="InterPro" id="IPR008979">
    <property type="entry name" value="Galactose-bd-like_sf"/>
</dbReference>
<evidence type="ECO:0000313" key="4">
    <source>
        <dbReference type="Proteomes" id="UP000665561"/>
    </source>
</evidence>
<dbReference type="Gene3D" id="2.60.40.1080">
    <property type="match status" value="2"/>
</dbReference>
<evidence type="ECO:0000259" key="2">
    <source>
        <dbReference type="SMART" id="SM00635"/>
    </source>
</evidence>
<dbReference type="SUPFAM" id="SSF49785">
    <property type="entry name" value="Galactose-binding domain-like"/>
    <property type="match status" value="2"/>
</dbReference>
<comment type="caution">
    <text evidence="3">The sequence shown here is derived from an EMBL/GenBank/DDBJ whole genome shotgun (WGS) entry which is preliminary data.</text>
</comment>
<dbReference type="InterPro" id="IPR058094">
    <property type="entry name" value="Ig-like_OmpL47-like"/>
</dbReference>
<dbReference type="Gene3D" id="2.60.120.260">
    <property type="entry name" value="Galactose-binding domain-like"/>
    <property type="match status" value="2"/>
</dbReference>
<dbReference type="RefSeq" id="WP_161746916.1">
    <property type="nucleotide sequence ID" value="NZ_JAAAMV010000032.1"/>
</dbReference>
<reference evidence="3 4" key="1">
    <citation type="submission" date="2020-01" db="EMBL/GenBank/DDBJ databases">
        <title>Paenibacillus soybeanensis sp. nov. isolated from the nodules of soybean (Glycine max(L.) Merr).</title>
        <authorList>
            <person name="Wang H."/>
        </authorList>
    </citation>
    <scope>NUCLEOTIDE SEQUENCE [LARGE SCALE GENOMIC DNA]</scope>
    <source>
        <strain evidence="3 4">T1</strain>
    </source>
</reference>
<dbReference type="InterPro" id="IPR012854">
    <property type="entry name" value="Cu_amine_oxidase-like_N"/>
</dbReference>
<dbReference type="NCBIfam" id="NF047446">
    <property type="entry name" value="barrel_OmpL47"/>
    <property type="match status" value="1"/>
</dbReference>
<evidence type="ECO:0000313" key="3">
    <source>
        <dbReference type="EMBL" id="NBD27897.1"/>
    </source>
</evidence>
<protein>
    <recommendedName>
        <fullName evidence="2">BIG2 domain-containing protein</fullName>
    </recommendedName>
</protein>
<dbReference type="Gene3D" id="3.20.20.80">
    <property type="entry name" value="Glycosidases"/>
    <property type="match status" value="1"/>
</dbReference>
<dbReference type="PANTHER" id="PTHR41244">
    <property type="entry name" value="RHAMNAN SYNTHESIS F"/>
    <property type="match status" value="1"/>
</dbReference>
<dbReference type="Pfam" id="PF14307">
    <property type="entry name" value="Glyco_tran_WbsX"/>
    <property type="match status" value="1"/>
</dbReference>
<dbReference type="PANTHER" id="PTHR41244:SF1">
    <property type="entry name" value="GLYCOSYLTRANSFERASE"/>
    <property type="match status" value="1"/>
</dbReference>
<accession>A0ABW9Y0D0</accession>
<dbReference type="InterPro" id="IPR003305">
    <property type="entry name" value="CenC_carb-bd"/>
</dbReference>
<dbReference type="Pfam" id="PF02018">
    <property type="entry name" value="CBM_4_9"/>
    <property type="match status" value="1"/>
</dbReference>
<dbReference type="SUPFAM" id="SSF55383">
    <property type="entry name" value="Copper amine oxidase, domain N"/>
    <property type="match status" value="1"/>
</dbReference>
<organism evidence="3 4">
    <name type="scientific">Paenibacillus glycinis</name>
    <dbReference type="NCBI Taxonomy" id="2697035"/>
    <lineage>
        <taxon>Bacteria</taxon>
        <taxon>Bacillati</taxon>
        <taxon>Bacillota</taxon>
        <taxon>Bacilli</taxon>
        <taxon>Bacillales</taxon>
        <taxon>Paenibacillaceae</taxon>
        <taxon>Paenibacillus</taxon>
    </lineage>
</organism>
<dbReference type="InterPro" id="IPR013783">
    <property type="entry name" value="Ig-like_fold"/>
</dbReference>
<dbReference type="Gene3D" id="2.60.40.10">
    <property type="entry name" value="Immunoglobulins"/>
    <property type="match status" value="3"/>
</dbReference>
<dbReference type="Pfam" id="PF07833">
    <property type="entry name" value="Cu_amine_oxidN1"/>
    <property type="match status" value="1"/>
</dbReference>
<feature type="domain" description="BIG2" evidence="2">
    <location>
        <begin position="1389"/>
        <end position="1465"/>
    </location>
</feature>
<dbReference type="Gene3D" id="3.30.1920.20">
    <property type="match status" value="1"/>
</dbReference>
<evidence type="ECO:0000256" key="1">
    <source>
        <dbReference type="ARBA" id="ARBA00022801"/>
    </source>
</evidence>
<dbReference type="SMART" id="SM00635">
    <property type="entry name" value="BID_2"/>
    <property type="match status" value="2"/>
</dbReference>
<dbReference type="Gene3D" id="3.30.457.10">
    <property type="entry name" value="Copper amine oxidase-like, N-terminal domain"/>
    <property type="match status" value="1"/>
</dbReference>
<feature type="domain" description="BIG2" evidence="2">
    <location>
        <begin position="1638"/>
        <end position="1715"/>
    </location>
</feature>
<keyword evidence="1" id="KW-0378">Hydrolase</keyword>
<dbReference type="Pfam" id="PF02368">
    <property type="entry name" value="Big_2"/>
    <property type="match status" value="2"/>
</dbReference>
<sequence length="2036" mass="218061">MMMFTSKFGWTALSIAVALCSLLIVGYSRTTVAEGAEAPAGATYLVDENFTFLSNLVPGESQPSGWDVRAAGGGLVSLYADTLKVSDTSDVLPVSMSRKFPEQSGGVVTMEFRFKPLAIIDGLKWQLLDGDTAGVSIVTSGNNLVLQTAGGGAVTLQAYEATKEYGVKVIADLSAGQTDAYINGVKRATAKSFANPVDSFNRFLLTTGTVSKGDFNFTPLKIYKGYAVNERLLSVIGGSVPGDWVSAASGGTINVGQMSGLVGGTSRNYVMSPKPDIYSFKMDAANAAGAMSLSKSFASLEGEVTAGYKIFIPAKTNGLAAELTDGTNTVLKLVTSNGRLAYVDASGSPVKLCKDDPDNPEDQGEVCNYRANLWYDLKVKLRLDSSEADIYVNGKLKAEHVALASGVSSVDGIRFSTSAADKGTMWLDDIVVNADTPLPSDYVPAPAAVSTGDQVVGVQSCPMWREGTHLGWDMINPYPDRTPLLGFYDEGNPETADWETKWQAEHGIGFQMSCWFRPIGGENSPVKDPFLGSALHDGYFNSAYSDRVDFAIMWENLNSKAADSNDFRSNLVPYWIEYYFKDPRYLKIDDKPVFTIYNYDQFVNLSTKTSLSDRIADAKANIAYLRNEVKAAGFDDLILLNVYNGMNAQDLINRGEVGFDAVYAYSWGSFGGHPDYQKLKLTAENAFGGLDVIAGLSMGRDDTAWGLSAGYYATPTEFRSLAQWTKDTYIPSLSSDNLGKKLVMLDNWNEFGEGHFIMPAGLAGFGYVDAIRDVFAGSSTHEDIVPTQAQKDRIGVLYPADRVVLNRTLTAPAYSGNSVASWEFNAAGDKEGWTALRTVDSVSVSGGSLTAVFNNTDPGIVSGDHLGIKAEDAPYLKIRMKNNANDIEGRVFFTTELDGDWNETKAMGFYVNPQDDGYTDYYVEMWRNKSWAGNIRQIRIDPVSALGTVDIDYVRAVANDSADIKLYVDGKRKTFSQPPLVQDGVVMVPIKDIWLQLDIKSEWDAANQRLIGVKNGNVHEVTVGASSAGKNGQPIALEHAPTLLANGTVLVPLSYLHDALGATVSWDETAGSIRIYPSGVVWDFEFADGWTANGQVAGGEAQGGLLSGTALGTSGGLEPAIESPEQLNVDASSVKRIRVKLRNGTGGNEARVYYQANGDTAWNPMQQLSSYILPNEPLFREYVFDATNATGWTGTIDRIKVVPALEAGPFALDSVQLDTAASLPILGDNLVQDPGMEESKVPSTTVTTNSVLRYVDSQAHSGHQSLRVAKTDRYSAAMFKLADLESGKTYHYSAWARLAKAPTLSEPLRLCLQYNIGTTLYQKIMFTSPGLSNQGWTQVQGNFTIPETGTATKVYLYVYTEVSANNNDFYVDDLEARPIDYTTSPAWIRATGLSLPSTAAVHFGEASALTATFQPSGVINKELRWTSDNPSVAVVDDNGYVFGRDTGTAHVTALSMDGGYTATTTVTVDAGAAYPANSTLGSNLIVDPGMEGSALQPTYYGTSSTVSLSTAEHRSGAQSLRVVKNGSMFANIYMPTAIEQGKPYYYSVWGKLHAAPVNAASLRICIQYKVTGKTDPVTTILFRGDPLSAQEWTQVKGFFVIDEAGVVSDTKVFFYTDQAGDLQDFYIDDVQVRPVDYAATSVSLNKSDLTLAIGQSETLVATVLPANATNKTVFWTSGNPAVATVDAGGTVTAVGEGVAVITATNPGGASQSATVYVDSAAPVTSAVFGPSSPDGPNGTYIGPLTVSFTTADSGTGVVQTTYSLDNGLTWKPYATELAFDKQGTYAVLYKSIDQAGNEEAARTASFVLSATATSVELRDSAGQPLSGGVVKYYDGVWKDLGTTNASGKATKSLPEKSYLFSVTYEGTTKQLTQNTAVNPNVVFQTVKAIILLKDSQGNALAGCLAKLYAGGSWQTVGTTGSGELSKEMLAGSYTFGLTYEGAYNQKAQNIGEDPVVVFQTASVLIKLQDALGAPVDGGAAKVYSGGIWRTIGLTVNGEIRKELLPAGYTFGMTYGTALANIQKDTSTDQTIVFQLP</sequence>